<keyword evidence="3" id="KW-1185">Reference proteome</keyword>
<feature type="transmembrane region" description="Helical" evidence="1">
    <location>
        <begin position="98"/>
        <end position="119"/>
    </location>
</feature>
<keyword evidence="1" id="KW-1133">Transmembrane helix</keyword>
<feature type="transmembrane region" description="Helical" evidence="1">
    <location>
        <begin position="43"/>
        <end position="61"/>
    </location>
</feature>
<name>A0A852VSN3_PSEA5</name>
<keyword evidence="1" id="KW-0812">Transmembrane</keyword>
<feature type="transmembrane region" description="Helical" evidence="1">
    <location>
        <begin position="153"/>
        <end position="174"/>
    </location>
</feature>
<organism evidence="2 3">
    <name type="scientific">Pseudonocardia alni</name>
    <name type="common">Amycolata alni</name>
    <dbReference type="NCBI Taxonomy" id="33907"/>
    <lineage>
        <taxon>Bacteria</taxon>
        <taxon>Bacillati</taxon>
        <taxon>Actinomycetota</taxon>
        <taxon>Actinomycetes</taxon>
        <taxon>Pseudonocardiales</taxon>
        <taxon>Pseudonocardiaceae</taxon>
        <taxon>Pseudonocardia</taxon>
    </lineage>
</organism>
<keyword evidence="1" id="KW-0472">Membrane</keyword>
<evidence type="ECO:0008006" key="4">
    <source>
        <dbReference type="Google" id="ProtNLM"/>
    </source>
</evidence>
<dbReference type="PROSITE" id="PS51318">
    <property type="entry name" value="TAT"/>
    <property type="match status" value="1"/>
</dbReference>
<dbReference type="GeneID" id="98055439"/>
<evidence type="ECO:0000256" key="1">
    <source>
        <dbReference type="SAM" id="Phobius"/>
    </source>
</evidence>
<dbReference type="RefSeq" id="WP_073574914.1">
    <property type="nucleotide sequence ID" value="NZ_BAAAJZ010000011.1"/>
</dbReference>
<feature type="transmembrane region" description="Helical" evidence="1">
    <location>
        <begin position="180"/>
        <end position="201"/>
    </location>
</feature>
<proteinExistence type="predicted"/>
<dbReference type="Proteomes" id="UP000549695">
    <property type="component" value="Unassembled WGS sequence"/>
</dbReference>
<gene>
    <name evidence="2" type="ORF">HDA37_000188</name>
</gene>
<sequence length="309" mass="31828">MTTPVVRTSRRRLLATAPATALTVAGLAALVATQPPGRTLQTTLAVVVVGLLAIGLPLLRLRSGRPDVERRAVGTAWAFAVIVWWVPGTRLAPQVPGWAWTAGVLAAVAAAYGIGHLLAGPDAPRPSATGSAPAGAVRTPLAPGERYLWARTVLSRPTLVVAAVLLLAAVAQLAAGGSAVLVVVLVAAAVVSTALTAVARVRVDGDGVHVRQALLGRPLAEAPLTEVRGARSEQLDPERFGWNEYGVLRRSPSVLGYRARRAGEALVLDLTDDRRFVVTVPDAATAAGLVNAELDRRAGRGAAGAAPSC</sequence>
<evidence type="ECO:0000313" key="2">
    <source>
        <dbReference type="EMBL" id="NYF99902.1"/>
    </source>
</evidence>
<protein>
    <recommendedName>
        <fullName evidence="4">PH domain-containing protein</fullName>
    </recommendedName>
</protein>
<dbReference type="InterPro" id="IPR006311">
    <property type="entry name" value="TAT_signal"/>
</dbReference>
<dbReference type="EMBL" id="JACCCZ010000001">
    <property type="protein sequence ID" value="NYF99902.1"/>
    <property type="molecule type" value="Genomic_DNA"/>
</dbReference>
<reference evidence="2 3" key="1">
    <citation type="submission" date="2020-07" db="EMBL/GenBank/DDBJ databases">
        <title>Sequencing the genomes of 1000 actinobacteria strains.</title>
        <authorList>
            <person name="Klenk H.-P."/>
        </authorList>
    </citation>
    <scope>NUCLEOTIDE SEQUENCE [LARGE SCALE GENOMIC DNA]</scope>
    <source>
        <strain evidence="2 3">DSM 44749</strain>
    </source>
</reference>
<evidence type="ECO:0000313" key="3">
    <source>
        <dbReference type="Proteomes" id="UP000549695"/>
    </source>
</evidence>
<dbReference type="AlphaFoldDB" id="A0A852VSN3"/>
<accession>A0A852VSN3</accession>
<feature type="transmembrane region" description="Helical" evidence="1">
    <location>
        <begin position="68"/>
        <end position="86"/>
    </location>
</feature>
<comment type="caution">
    <text evidence="2">The sequence shown here is derived from an EMBL/GenBank/DDBJ whole genome shotgun (WGS) entry which is preliminary data.</text>
</comment>